<keyword evidence="4" id="KW-1185">Reference proteome</keyword>
<evidence type="ECO:0000256" key="1">
    <source>
        <dbReference type="PIRNR" id="PIRNR037136"/>
    </source>
</evidence>
<sequence>MSPEVLDALLQWAASFSVVIPEELRFVYTNLKGIICICEKDVDNPHIKIPPEIVISRTLPIKFFKLDETTANINGWLKMLLAKIRFDKDNDTIVDNISVNKKFKPYLDALPSRLNSPLIWNPSELNRLSSTNLGNSIHEKFGSIFKEWFELVSSSDIFDLEKVVDDIEIYHKLNETAYETLYEKVLKNTELQTPTIWYSFPAFLWSHLIFTSRAFPEYVVDNNCPENSIVLLPIIDLLNHDYRSKVQWYPENGWFCYEKMGSVSQSEELCNNYGGKGNEELLSGYGFVLEDNIFDSVALKIKLPLGVISTILEREPTLKLPVLSDYTTFAFENRDCDQQGTDNARSVKDYLDGITYFINTQNKESLEPLLELFTYLSKTEEETLHVLRARFEGIQMLRTALESKLQNIIEPPADDASYTIDPYRLYCADIYTKSQKQILKDAVARLKRLEKTMLSENKHLLLTMNKIFKNDPAFVETELPSLFSNEDDEEVVFESTYDLLILWILMKMRSHSFPAKYQWVGQQYSDFKNTAYISDDSKAFHAQYFGKQDNVELEQVDRAIQFVIANSFTRASSISAETILVRK</sequence>
<comment type="subcellular location">
    <subcellularLocation>
        <location evidence="1">Cytoplasm</location>
    </subcellularLocation>
</comment>
<dbReference type="InterPro" id="IPR017119">
    <property type="entry name" value="Efm1/Rkm1"/>
</dbReference>
<comment type="function">
    <text evidence="1">S-adenosyl-L-methionine-dependent protein-lysine N-methyltransferase.</text>
</comment>
<accession>J8Q1D2</accession>
<evidence type="ECO:0000313" key="4">
    <source>
        <dbReference type="Proteomes" id="UP000006968"/>
    </source>
</evidence>
<gene>
    <name evidence="3" type="ORF">SU7_3483</name>
</gene>
<comment type="caution">
    <text evidence="3">The sequence shown here is derived from an EMBL/GenBank/DDBJ whole genome shotgun (WGS) entry which is preliminary data.</text>
</comment>
<dbReference type="InterPro" id="IPR001214">
    <property type="entry name" value="SET_dom"/>
</dbReference>
<dbReference type="GO" id="GO:0005634">
    <property type="term" value="C:nucleus"/>
    <property type="evidence" value="ECO:0007669"/>
    <property type="project" value="TreeGrafter"/>
</dbReference>
<reference evidence="3 4" key="1">
    <citation type="journal article" date="2013" name="BMC Genomics">
        <title>High quality de novo sequencing and assembly of the Saccharomyces arboricolus genome.</title>
        <authorList>
            <person name="Liti G."/>
            <person name="Nguyen Ba A.N."/>
            <person name="Blythe M."/>
            <person name="Mueller C.A."/>
            <person name="Bergstroem A."/>
            <person name="Cubillos F.A."/>
            <person name="Dafhnis-Calas F."/>
            <person name="Khoshraftar S."/>
            <person name="Malla S."/>
            <person name="Mehta N."/>
            <person name="Siow C.C."/>
            <person name="Warringer J."/>
            <person name="Moses A.M."/>
            <person name="Louis E.J."/>
            <person name="Nieduszynski C.A."/>
        </authorList>
    </citation>
    <scope>NUCLEOTIDE SEQUENCE [LARGE SCALE GENOMIC DNA]</scope>
    <source>
        <strain evidence="4">H-6 / AS 2.3317 / CBS 10644</strain>
    </source>
</reference>
<dbReference type="GO" id="GO:0005737">
    <property type="term" value="C:cytoplasm"/>
    <property type="evidence" value="ECO:0007669"/>
    <property type="project" value="UniProtKB-SubCell"/>
</dbReference>
<dbReference type="InterPro" id="IPR046341">
    <property type="entry name" value="SET_dom_sf"/>
</dbReference>
<keyword evidence="1" id="KW-0489">Methyltransferase</keyword>
<dbReference type="EMBL" id="ALIE01000192">
    <property type="protein sequence ID" value="EJS41459.1"/>
    <property type="molecule type" value="Genomic_DNA"/>
</dbReference>
<dbReference type="PANTHER" id="PTHR13271:SF147">
    <property type="entry name" value="PROTEIN-LYSINE N-METHYLTRANSFERASE EFM1-RELATED"/>
    <property type="match status" value="1"/>
</dbReference>
<keyword evidence="1" id="KW-0808">Transferase</keyword>
<dbReference type="OrthoDB" id="42889at2759"/>
<dbReference type="PIRSF" id="PIRSF037136">
    <property type="entry name" value="Ribosomal_Lys-mtfrase-1"/>
    <property type="match status" value="1"/>
</dbReference>
<dbReference type="HOGENOM" id="CLU_030667_2_0_1"/>
<keyword evidence="1" id="KW-0949">S-adenosyl-L-methionine</keyword>
<evidence type="ECO:0000259" key="2">
    <source>
        <dbReference type="PROSITE" id="PS50280"/>
    </source>
</evidence>
<name>J8Q1D2_SACAR</name>
<dbReference type="PROSITE" id="PS50280">
    <property type="entry name" value="SET"/>
    <property type="match status" value="1"/>
</dbReference>
<keyword evidence="1" id="KW-0963">Cytoplasm</keyword>
<dbReference type="GO" id="GO:0032259">
    <property type="term" value="P:methylation"/>
    <property type="evidence" value="ECO:0007669"/>
    <property type="project" value="UniProtKB-UniRule"/>
</dbReference>
<dbReference type="PANTHER" id="PTHR13271">
    <property type="entry name" value="UNCHARACTERIZED PUTATIVE METHYLTRANSFERASE"/>
    <property type="match status" value="1"/>
</dbReference>
<comment type="similarity">
    <text evidence="1">Belongs to the class V-like SAM-binding methyltransferase superfamily. RKM1 family.</text>
</comment>
<evidence type="ECO:0000313" key="3">
    <source>
        <dbReference type="EMBL" id="EJS41459.1"/>
    </source>
</evidence>
<dbReference type="AlphaFoldDB" id="J8Q1D2"/>
<organism evidence="3 4">
    <name type="scientific">Saccharomyces arboricola (strain H-6 / AS 2.3317 / CBS 10644)</name>
    <name type="common">Yeast</name>
    <dbReference type="NCBI Taxonomy" id="1160507"/>
    <lineage>
        <taxon>Eukaryota</taxon>
        <taxon>Fungi</taxon>
        <taxon>Dikarya</taxon>
        <taxon>Ascomycota</taxon>
        <taxon>Saccharomycotina</taxon>
        <taxon>Saccharomycetes</taxon>
        <taxon>Saccharomycetales</taxon>
        <taxon>Saccharomycetaceae</taxon>
        <taxon>Saccharomyces</taxon>
    </lineage>
</organism>
<protein>
    <recommendedName>
        <fullName evidence="1">Protein-lysine N-methyltransferase</fullName>
    </recommendedName>
</protein>
<dbReference type="SUPFAM" id="SSF82199">
    <property type="entry name" value="SET domain"/>
    <property type="match status" value="1"/>
</dbReference>
<dbReference type="GO" id="GO:0016279">
    <property type="term" value="F:protein-lysine N-methyltransferase activity"/>
    <property type="evidence" value="ECO:0007669"/>
    <property type="project" value="UniProtKB-UniRule"/>
</dbReference>
<dbReference type="Proteomes" id="UP000006968">
    <property type="component" value="Chromosome XVI"/>
</dbReference>
<dbReference type="InterPro" id="IPR050600">
    <property type="entry name" value="SETD3_SETD6_MTase"/>
</dbReference>
<dbReference type="Gene3D" id="3.90.1410.10">
    <property type="entry name" value="set domain protein methyltransferase, domain 1"/>
    <property type="match status" value="1"/>
</dbReference>
<proteinExistence type="inferred from homology"/>
<feature type="domain" description="SET" evidence="2">
    <location>
        <begin position="22"/>
        <end position="274"/>
    </location>
</feature>